<keyword evidence="5" id="KW-0812">Transmembrane</keyword>
<sequence>MNKHDGEGEIETGTEEKDEGQDDEEDEDEEDEEQDTPTPSSPRHLFNKKPMSGLFAFFLALQMCKGGVHLYGFEAWTGEGKYHYFDAEAGFQDRHSFDLAIEVFKRVASTLRSRTVTLH</sequence>
<comment type="caution">
    <text evidence="12">The sequence shown here is derived from an EMBL/GenBank/DDBJ whole genome shotgun (WGS) entry which is preliminary data.</text>
</comment>
<proteinExistence type="inferred from homology"/>
<dbReference type="GO" id="GO:0008373">
    <property type="term" value="F:sialyltransferase activity"/>
    <property type="evidence" value="ECO:0007669"/>
    <property type="project" value="InterPro"/>
</dbReference>
<evidence type="ECO:0000313" key="12">
    <source>
        <dbReference type="EMBL" id="GHP07299.1"/>
    </source>
</evidence>
<keyword evidence="9" id="KW-0472">Membrane</keyword>
<evidence type="ECO:0000256" key="8">
    <source>
        <dbReference type="ARBA" id="ARBA00023034"/>
    </source>
</evidence>
<evidence type="ECO:0000313" key="13">
    <source>
        <dbReference type="Proteomes" id="UP000660262"/>
    </source>
</evidence>
<evidence type="ECO:0000256" key="7">
    <source>
        <dbReference type="ARBA" id="ARBA00022989"/>
    </source>
</evidence>
<evidence type="ECO:0000256" key="2">
    <source>
        <dbReference type="ARBA" id="ARBA00006003"/>
    </source>
</evidence>
<organism evidence="12 13">
    <name type="scientific">Pycnococcus provasolii</name>
    <dbReference type="NCBI Taxonomy" id="41880"/>
    <lineage>
        <taxon>Eukaryota</taxon>
        <taxon>Viridiplantae</taxon>
        <taxon>Chlorophyta</taxon>
        <taxon>Pseudoscourfieldiophyceae</taxon>
        <taxon>Pseudoscourfieldiales</taxon>
        <taxon>Pycnococcaceae</taxon>
        <taxon>Pycnococcus</taxon>
    </lineage>
</organism>
<accession>A0A830HQL1</accession>
<evidence type="ECO:0000256" key="3">
    <source>
        <dbReference type="ARBA" id="ARBA00022676"/>
    </source>
</evidence>
<evidence type="ECO:0000256" key="11">
    <source>
        <dbReference type="SAM" id="MobiDB-lite"/>
    </source>
</evidence>
<comment type="similarity">
    <text evidence="2">Belongs to the glycosyltransferase 29 family.</text>
</comment>
<reference evidence="12" key="1">
    <citation type="submission" date="2020-10" db="EMBL/GenBank/DDBJ databases">
        <title>Unveiling of a novel bifunctional photoreceptor, Dualchrome1, isolated from a cosmopolitan green alga.</title>
        <authorList>
            <person name="Suzuki S."/>
            <person name="Kawachi M."/>
        </authorList>
    </citation>
    <scope>NUCLEOTIDE SEQUENCE</scope>
    <source>
        <strain evidence="12">NIES 2893</strain>
    </source>
</reference>
<keyword evidence="7" id="KW-1133">Transmembrane helix</keyword>
<evidence type="ECO:0000256" key="6">
    <source>
        <dbReference type="ARBA" id="ARBA00022968"/>
    </source>
</evidence>
<dbReference type="Pfam" id="PF00777">
    <property type="entry name" value="Glyco_transf_29"/>
    <property type="match status" value="1"/>
</dbReference>
<keyword evidence="4" id="KW-0808">Transferase</keyword>
<dbReference type="EMBL" id="BNJQ01000016">
    <property type="protein sequence ID" value="GHP07299.1"/>
    <property type="molecule type" value="Genomic_DNA"/>
</dbReference>
<keyword evidence="10" id="KW-0325">Glycoprotein</keyword>
<dbReference type="Proteomes" id="UP000660262">
    <property type="component" value="Unassembled WGS sequence"/>
</dbReference>
<comment type="subcellular location">
    <subcellularLocation>
        <location evidence="1">Golgi apparatus membrane</location>
        <topology evidence="1">Single-pass type II membrane protein</topology>
    </subcellularLocation>
</comment>
<evidence type="ECO:0000256" key="10">
    <source>
        <dbReference type="ARBA" id="ARBA00023180"/>
    </source>
</evidence>
<keyword evidence="3" id="KW-0328">Glycosyltransferase</keyword>
<keyword evidence="8" id="KW-0333">Golgi apparatus</keyword>
<protein>
    <submittedName>
        <fullName evidence="12">Uncharacterized protein</fullName>
    </submittedName>
</protein>
<dbReference type="InterPro" id="IPR001675">
    <property type="entry name" value="Glyco_trans_29"/>
</dbReference>
<dbReference type="GO" id="GO:0000139">
    <property type="term" value="C:Golgi membrane"/>
    <property type="evidence" value="ECO:0007669"/>
    <property type="project" value="UniProtKB-SubCell"/>
</dbReference>
<feature type="region of interest" description="Disordered" evidence="11">
    <location>
        <begin position="1"/>
        <end position="47"/>
    </location>
</feature>
<evidence type="ECO:0000256" key="4">
    <source>
        <dbReference type="ARBA" id="ARBA00022679"/>
    </source>
</evidence>
<gene>
    <name evidence="12" type="ORF">PPROV_000604000</name>
</gene>
<feature type="compositionally biased region" description="Acidic residues" evidence="11">
    <location>
        <begin position="8"/>
        <end position="35"/>
    </location>
</feature>
<keyword evidence="6" id="KW-0735">Signal-anchor</keyword>
<dbReference type="AlphaFoldDB" id="A0A830HQL1"/>
<evidence type="ECO:0000256" key="1">
    <source>
        <dbReference type="ARBA" id="ARBA00004323"/>
    </source>
</evidence>
<name>A0A830HQL1_9CHLO</name>
<keyword evidence="13" id="KW-1185">Reference proteome</keyword>
<dbReference type="InterPro" id="IPR038578">
    <property type="entry name" value="GT29-like_sf"/>
</dbReference>
<evidence type="ECO:0000256" key="5">
    <source>
        <dbReference type="ARBA" id="ARBA00022692"/>
    </source>
</evidence>
<dbReference type="Gene3D" id="3.90.1480.20">
    <property type="entry name" value="Glycosyl transferase family 29"/>
    <property type="match status" value="1"/>
</dbReference>
<evidence type="ECO:0000256" key="9">
    <source>
        <dbReference type="ARBA" id="ARBA00023136"/>
    </source>
</evidence>